<accession>A0A5N6LIJ2</accession>
<dbReference type="AlphaFoldDB" id="A0A5N6LIJ2"/>
<dbReference type="Proteomes" id="UP000326396">
    <property type="component" value="Unassembled WGS sequence"/>
</dbReference>
<gene>
    <name evidence="1" type="ORF">E3N88_42149</name>
</gene>
<comment type="caution">
    <text evidence="1">The sequence shown here is derived from an EMBL/GenBank/DDBJ whole genome shotgun (WGS) entry which is preliminary data.</text>
</comment>
<evidence type="ECO:0000313" key="1">
    <source>
        <dbReference type="EMBL" id="KAD1891843.1"/>
    </source>
</evidence>
<sequence>MGNIRVYWVGGAETNRKEASTNGDGNTLSSSAALHLRLSLLHLGLRLGINIISSISNVLQMSHPGPAGTDRVFPSGGRFPGRDILNDNQIDQIVCIAHDV</sequence>
<organism evidence="1 2">
    <name type="scientific">Mikania micrantha</name>
    <name type="common">bitter vine</name>
    <dbReference type="NCBI Taxonomy" id="192012"/>
    <lineage>
        <taxon>Eukaryota</taxon>
        <taxon>Viridiplantae</taxon>
        <taxon>Streptophyta</taxon>
        <taxon>Embryophyta</taxon>
        <taxon>Tracheophyta</taxon>
        <taxon>Spermatophyta</taxon>
        <taxon>Magnoliopsida</taxon>
        <taxon>eudicotyledons</taxon>
        <taxon>Gunneridae</taxon>
        <taxon>Pentapetalae</taxon>
        <taxon>asterids</taxon>
        <taxon>campanulids</taxon>
        <taxon>Asterales</taxon>
        <taxon>Asteraceae</taxon>
        <taxon>Asteroideae</taxon>
        <taxon>Heliantheae alliance</taxon>
        <taxon>Eupatorieae</taxon>
        <taxon>Mikania</taxon>
    </lineage>
</organism>
<keyword evidence="2" id="KW-1185">Reference proteome</keyword>
<dbReference type="EMBL" id="SZYD01000378">
    <property type="protein sequence ID" value="KAD1891843.1"/>
    <property type="molecule type" value="Genomic_DNA"/>
</dbReference>
<protein>
    <submittedName>
        <fullName evidence="1">Uncharacterized protein</fullName>
    </submittedName>
</protein>
<evidence type="ECO:0000313" key="2">
    <source>
        <dbReference type="Proteomes" id="UP000326396"/>
    </source>
</evidence>
<name>A0A5N6LIJ2_9ASTR</name>
<reference evidence="1 2" key="1">
    <citation type="submission" date="2019-05" db="EMBL/GenBank/DDBJ databases">
        <title>Mikania micrantha, genome provides insights into the molecular mechanism of rapid growth.</title>
        <authorList>
            <person name="Liu B."/>
        </authorList>
    </citation>
    <scope>NUCLEOTIDE SEQUENCE [LARGE SCALE GENOMIC DNA]</scope>
    <source>
        <strain evidence="1">NLD-2019</strain>
        <tissue evidence="1">Leaf</tissue>
    </source>
</reference>
<proteinExistence type="predicted"/>